<name>A0A4U8YXA5_METTU</name>
<feature type="transmembrane region" description="Helical" evidence="1">
    <location>
        <begin position="188"/>
        <end position="212"/>
    </location>
</feature>
<reference evidence="3 4" key="1">
    <citation type="submission" date="2019-03" db="EMBL/GenBank/DDBJ databases">
        <authorList>
            <person name="Kox A.R. M."/>
        </authorList>
    </citation>
    <scope>NUCLEOTIDE SEQUENCE [LARGE SCALE GENOMIC DNA]</scope>
    <source>
        <strain evidence="3">MTUNDRAET4 annotated genome</strain>
    </source>
</reference>
<feature type="domain" description="Phage tail lysozyme" evidence="2">
    <location>
        <begin position="30"/>
        <end position="153"/>
    </location>
</feature>
<feature type="transmembrane region" description="Helical" evidence="1">
    <location>
        <begin position="163"/>
        <end position="182"/>
    </location>
</feature>
<dbReference type="AlphaFoldDB" id="A0A4U8YXA5"/>
<organism evidence="3 4">
    <name type="scientific">Methylocella tundrae</name>
    <dbReference type="NCBI Taxonomy" id="227605"/>
    <lineage>
        <taxon>Bacteria</taxon>
        <taxon>Pseudomonadati</taxon>
        <taxon>Pseudomonadota</taxon>
        <taxon>Alphaproteobacteria</taxon>
        <taxon>Hyphomicrobiales</taxon>
        <taxon>Beijerinckiaceae</taxon>
        <taxon>Methylocella</taxon>
    </lineage>
</organism>
<keyword evidence="1" id="KW-0812">Transmembrane</keyword>
<protein>
    <recommendedName>
        <fullName evidence="2">Phage tail lysozyme domain-containing protein</fullName>
    </recommendedName>
</protein>
<evidence type="ECO:0000313" key="3">
    <source>
        <dbReference type="EMBL" id="VFU07959.1"/>
    </source>
</evidence>
<evidence type="ECO:0000313" key="4">
    <source>
        <dbReference type="Proteomes" id="UP000294360"/>
    </source>
</evidence>
<dbReference type="Proteomes" id="UP000294360">
    <property type="component" value="Chromosome"/>
</dbReference>
<keyword evidence="1" id="KW-0472">Membrane</keyword>
<evidence type="ECO:0000259" key="2">
    <source>
        <dbReference type="Pfam" id="PF18013"/>
    </source>
</evidence>
<sequence length="284" mass="29153">MTLLDRQRELTGYLIAGYPDLGLPGLPLVSASAGTGNSTQENLCQPVTTGPKDHGSDGLFQWREERLAEMQSWCTAHFGDWKTVKAQAAFFLKELRDGDAGGVKYDALYRDLLDGKKSLATLTTNINRFYERSADDEATNNKRIKYATDALNAMGGVKAAPPVVHSAAPAIVAGAAAGAGLLSHIVHGAAWIGIAVLAVAIIAAIAAAATALRQAKTVSTLDSAVADLKAKALAVEAAKATTIASISAEETKVAAAKAVVAGVQTAAPASAASLPIVPPTPAKG</sequence>
<dbReference type="EMBL" id="LR536450">
    <property type="protein sequence ID" value="VFU07959.1"/>
    <property type="molecule type" value="Genomic_DNA"/>
</dbReference>
<proteinExistence type="predicted"/>
<dbReference type="InterPro" id="IPR041219">
    <property type="entry name" value="Phage_lysozyme2"/>
</dbReference>
<dbReference type="OrthoDB" id="7376661at2"/>
<accession>A0A4U8YXA5</accession>
<keyword evidence="1" id="KW-1133">Transmembrane helix</keyword>
<dbReference type="Gene3D" id="1.10.530.10">
    <property type="match status" value="1"/>
</dbReference>
<dbReference type="RefSeq" id="WP_134487670.1">
    <property type="nucleotide sequence ID" value="NZ_CP139089.1"/>
</dbReference>
<dbReference type="KEGG" id="mtun:MTUNDRAET4_1066"/>
<dbReference type="Pfam" id="PF18013">
    <property type="entry name" value="Phage_lysozyme2"/>
    <property type="match status" value="1"/>
</dbReference>
<evidence type="ECO:0000256" key="1">
    <source>
        <dbReference type="SAM" id="Phobius"/>
    </source>
</evidence>
<gene>
    <name evidence="3" type="ORF">MTUNDRAET4_1066</name>
</gene>